<organism evidence="2 3">
    <name type="scientific">Stutzerimonas kirkiae</name>
    <dbReference type="NCBI Taxonomy" id="2211392"/>
    <lineage>
        <taxon>Bacteria</taxon>
        <taxon>Pseudomonadati</taxon>
        <taxon>Pseudomonadota</taxon>
        <taxon>Gammaproteobacteria</taxon>
        <taxon>Pseudomonadales</taxon>
        <taxon>Pseudomonadaceae</taxon>
        <taxon>Stutzerimonas</taxon>
    </lineage>
</organism>
<dbReference type="Pfam" id="PF19624">
    <property type="entry name" value="DUF6129"/>
    <property type="match status" value="1"/>
</dbReference>
<protein>
    <recommendedName>
        <fullName evidence="1">DUF6129 domain-containing protein</fullName>
    </recommendedName>
</protein>
<dbReference type="AlphaFoldDB" id="A0A4Q9REU7"/>
<dbReference type="OrthoDB" id="7960540at2"/>
<feature type="domain" description="DUF6129" evidence="1">
    <location>
        <begin position="27"/>
        <end position="74"/>
    </location>
</feature>
<dbReference type="InterPro" id="IPR046132">
    <property type="entry name" value="DUF6129"/>
</dbReference>
<evidence type="ECO:0000313" key="2">
    <source>
        <dbReference type="EMBL" id="TBU98821.1"/>
    </source>
</evidence>
<dbReference type="EMBL" id="QJUP01000003">
    <property type="protein sequence ID" value="TBU98821.1"/>
    <property type="molecule type" value="Genomic_DNA"/>
</dbReference>
<dbReference type="Proteomes" id="UP000292639">
    <property type="component" value="Unassembled WGS sequence"/>
</dbReference>
<sequence>MIEQRLIDEVIRQAERNTLDDELLVRLRSRHPGVHFTVCMDDDIPANARPIAERPHFNLYLVNSSTHCSVLTNDPEAASGIVLAEVCGE</sequence>
<name>A0A4Q9REU7_9GAMM</name>
<evidence type="ECO:0000313" key="3">
    <source>
        <dbReference type="Proteomes" id="UP000292639"/>
    </source>
</evidence>
<evidence type="ECO:0000259" key="1">
    <source>
        <dbReference type="Pfam" id="PF19624"/>
    </source>
</evidence>
<keyword evidence="3" id="KW-1185">Reference proteome</keyword>
<dbReference type="RefSeq" id="WP_131183839.1">
    <property type="nucleotide sequence ID" value="NZ_QJUO01000007.1"/>
</dbReference>
<gene>
    <name evidence="2" type="ORF">DNJ96_03660</name>
</gene>
<accession>A0A4Q9REU7</accession>
<reference evidence="2 3" key="1">
    <citation type="submission" date="2018-06" db="EMBL/GenBank/DDBJ databases">
        <title>Three novel Pseudomonas species isolated from symptomatic oak.</title>
        <authorList>
            <person name="Bueno-Gonzalez V."/>
            <person name="Brady C."/>
        </authorList>
    </citation>
    <scope>NUCLEOTIDE SEQUENCE [LARGE SCALE GENOMIC DNA]</scope>
    <source>
        <strain evidence="2 3">P17C</strain>
    </source>
</reference>
<proteinExistence type="predicted"/>
<comment type="caution">
    <text evidence="2">The sequence shown here is derived from an EMBL/GenBank/DDBJ whole genome shotgun (WGS) entry which is preliminary data.</text>
</comment>